<dbReference type="Pfam" id="PF00067">
    <property type="entry name" value="p450"/>
    <property type="match status" value="1"/>
</dbReference>
<dbReference type="PROSITE" id="PS00086">
    <property type="entry name" value="CYTOCHROME_P450"/>
    <property type="match status" value="1"/>
</dbReference>
<dbReference type="Gene3D" id="1.10.630.10">
    <property type="entry name" value="Cytochrome P450"/>
    <property type="match status" value="1"/>
</dbReference>
<dbReference type="GO" id="GO:0004497">
    <property type="term" value="F:monooxygenase activity"/>
    <property type="evidence" value="ECO:0007669"/>
    <property type="project" value="UniProtKB-KW"/>
</dbReference>
<keyword evidence="3 9" id="KW-0349">Heme</keyword>
<dbReference type="OMA" id="QTERRME"/>
<dbReference type="SUPFAM" id="SSF48264">
    <property type="entry name" value="Cytochrome P450"/>
    <property type="match status" value="1"/>
</dbReference>
<dbReference type="HOGENOM" id="CLU_001570_5_2_1"/>
<evidence type="ECO:0000256" key="4">
    <source>
        <dbReference type="ARBA" id="ARBA00022723"/>
    </source>
</evidence>
<evidence type="ECO:0000256" key="3">
    <source>
        <dbReference type="ARBA" id="ARBA00022617"/>
    </source>
</evidence>
<comment type="similarity">
    <text evidence="2 10">Belongs to the cytochrome P450 family.</text>
</comment>
<evidence type="ECO:0000256" key="7">
    <source>
        <dbReference type="ARBA" id="ARBA00023033"/>
    </source>
</evidence>
<evidence type="ECO:0000313" key="12">
    <source>
        <dbReference type="EMBL" id="EDV24871.1"/>
    </source>
</evidence>
<evidence type="ECO:0000256" key="6">
    <source>
        <dbReference type="ARBA" id="ARBA00023004"/>
    </source>
</evidence>
<keyword evidence="4 9" id="KW-0479">Metal-binding</keyword>
<dbReference type="CTD" id="6753544"/>
<dbReference type="InParanoid" id="B3RXJ8"/>
<name>B3RXJ8_TRIAD</name>
<proteinExistence type="inferred from homology"/>
<sequence length="489" mass="55786">MPGLTFLQILSLAVVFLAYLVYKFIISPYLYLRKLGLGVPFPLDFLGNTTDLGPTKRHYNQLKRLEKYGRIHGTLFFHFPAIWVGEPEVLQTILIKEFSNFTNRFAFTNTLKPFDKSLFDLQGADWKRVRTIVLPTFSTAKLKLTFAIINDAGDHLCERMMTAEQEGRPIELRDCCGKFAMEVILGAIFGIEYESEEQERKVTEAAAGIFATESGFLQFLAIISPTLFRILEPMVGGKLIYSIDYLMAVTKKVIEHRRKNLRAGVSCRGDILQLMIEAGDHDKLDNDEIIAQAFVFLVAGYETTANTLTFLSHILAVNSDVQQKVYEEISSKYHEDIGIESLQDLPYLDMVIAETMRLYPAAYAVDRLARDEITIKGFRIPKGMMIGIPIYSLHHDPMLWPDPEKFIPERFTPEEKAKRHPCSYLAFGNGPRNCIGMRFALLELKLAIVKIISRLELIMVKQTERRMETKTSTALLPAKPVYVGIRRRH</sequence>
<dbReference type="Proteomes" id="UP000009022">
    <property type="component" value="Unassembled WGS sequence"/>
</dbReference>
<dbReference type="CDD" id="cd11055">
    <property type="entry name" value="CYP3A-like"/>
    <property type="match status" value="1"/>
</dbReference>
<accession>B3RXJ8</accession>
<dbReference type="PANTHER" id="PTHR24302">
    <property type="entry name" value="CYTOCHROME P450 FAMILY 3"/>
    <property type="match status" value="1"/>
</dbReference>
<dbReference type="GO" id="GO:0020037">
    <property type="term" value="F:heme binding"/>
    <property type="evidence" value="ECO:0007669"/>
    <property type="project" value="InterPro"/>
</dbReference>
<dbReference type="PANTHER" id="PTHR24302:SF15">
    <property type="entry name" value="FATTY-ACID PEROXYGENASE"/>
    <property type="match status" value="1"/>
</dbReference>
<keyword evidence="7 10" id="KW-0503">Monooxygenase</keyword>
<feature type="transmembrane region" description="Helical" evidence="11">
    <location>
        <begin position="6"/>
        <end position="25"/>
    </location>
</feature>
<dbReference type="EMBL" id="DS985245">
    <property type="protein sequence ID" value="EDV24871.1"/>
    <property type="molecule type" value="Genomic_DNA"/>
</dbReference>
<dbReference type="FunFam" id="1.10.630.10:FF:000182">
    <property type="entry name" value="Cytochrome P450 3A4"/>
    <property type="match status" value="1"/>
</dbReference>
<keyword evidence="11" id="KW-0472">Membrane</keyword>
<gene>
    <name evidence="12" type="ORF">TRIADDRAFT_56235</name>
</gene>
<comment type="function">
    <text evidence="8">Cytochromes P450 are a group of heme-thiolate monooxygenases. They oxidize a variety of structurally unrelated compounds, including steroids, fatty acids, and xenobiotics.</text>
</comment>
<dbReference type="AlphaFoldDB" id="B3RXJ8"/>
<dbReference type="PhylomeDB" id="B3RXJ8"/>
<dbReference type="GO" id="GO:0005506">
    <property type="term" value="F:iron ion binding"/>
    <property type="evidence" value="ECO:0007669"/>
    <property type="project" value="InterPro"/>
</dbReference>
<comment type="cofactor">
    <cofactor evidence="1 9">
        <name>heme</name>
        <dbReference type="ChEBI" id="CHEBI:30413"/>
    </cofactor>
</comment>
<dbReference type="InterPro" id="IPR050705">
    <property type="entry name" value="Cytochrome_P450_3A"/>
</dbReference>
<organism evidence="12 13">
    <name type="scientific">Trichoplax adhaerens</name>
    <name type="common">Trichoplax reptans</name>
    <dbReference type="NCBI Taxonomy" id="10228"/>
    <lineage>
        <taxon>Eukaryota</taxon>
        <taxon>Metazoa</taxon>
        <taxon>Placozoa</taxon>
        <taxon>Uniplacotomia</taxon>
        <taxon>Trichoplacea</taxon>
        <taxon>Trichoplacidae</taxon>
        <taxon>Trichoplax</taxon>
    </lineage>
</organism>
<dbReference type="eggNOG" id="KOG0158">
    <property type="taxonomic scope" value="Eukaryota"/>
</dbReference>
<dbReference type="InterPro" id="IPR036396">
    <property type="entry name" value="Cyt_P450_sf"/>
</dbReference>
<evidence type="ECO:0000256" key="11">
    <source>
        <dbReference type="SAM" id="Phobius"/>
    </source>
</evidence>
<evidence type="ECO:0000256" key="1">
    <source>
        <dbReference type="ARBA" id="ARBA00001971"/>
    </source>
</evidence>
<dbReference type="RefSeq" id="XP_002112761.1">
    <property type="nucleotide sequence ID" value="XM_002112725.1"/>
</dbReference>
<dbReference type="InterPro" id="IPR017972">
    <property type="entry name" value="Cyt_P450_CS"/>
</dbReference>
<evidence type="ECO:0000256" key="5">
    <source>
        <dbReference type="ARBA" id="ARBA00023002"/>
    </source>
</evidence>
<dbReference type="InterPro" id="IPR002401">
    <property type="entry name" value="Cyt_P450_E_grp-I"/>
</dbReference>
<evidence type="ECO:0000256" key="2">
    <source>
        <dbReference type="ARBA" id="ARBA00010617"/>
    </source>
</evidence>
<evidence type="ECO:0000313" key="13">
    <source>
        <dbReference type="Proteomes" id="UP000009022"/>
    </source>
</evidence>
<keyword evidence="11" id="KW-1133">Transmembrane helix</keyword>
<dbReference type="FunCoup" id="B3RXJ8">
    <property type="interactions" value="90"/>
</dbReference>
<dbReference type="PRINTS" id="PR00463">
    <property type="entry name" value="EP450I"/>
</dbReference>
<dbReference type="PRINTS" id="PR00385">
    <property type="entry name" value="P450"/>
</dbReference>
<evidence type="ECO:0000256" key="9">
    <source>
        <dbReference type="PIRSR" id="PIRSR602401-1"/>
    </source>
</evidence>
<protein>
    <recommendedName>
        <fullName evidence="14">Cytochrome P450</fullName>
    </recommendedName>
</protein>
<dbReference type="InterPro" id="IPR001128">
    <property type="entry name" value="Cyt_P450"/>
</dbReference>
<dbReference type="OrthoDB" id="2789670at2759"/>
<dbReference type="GeneID" id="6753544"/>
<keyword evidence="5 10" id="KW-0560">Oxidoreductase</keyword>
<dbReference type="GO" id="GO:0016705">
    <property type="term" value="F:oxidoreductase activity, acting on paired donors, with incorporation or reduction of molecular oxygen"/>
    <property type="evidence" value="ECO:0007669"/>
    <property type="project" value="InterPro"/>
</dbReference>
<evidence type="ECO:0000256" key="8">
    <source>
        <dbReference type="ARBA" id="ARBA00043906"/>
    </source>
</evidence>
<reference evidence="12 13" key="1">
    <citation type="journal article" date="2008" name="Nature">
        <title>The Trichoplax genome and the nature of placozoans.</title>
        <authorList>
            <person name="Srivastava M."/>
            <person name="Begovic E."/>
            <person name="Chapman J."/>
            <person name="Putnam N.H."/>
            <person name="Hellsten U."/>
            <person name="Kawashima T."/>
            <person name="Kuo A."/>
            <person name="Mitros T."/>
            <person name="Salamov A."/>
            <person name="Carpenter M.L."/>
            <person name="Signorovitch A.Y."/>
            <person name="Moreno M.A."/>
            <person name="Kamm K."/>
            <person name="Grimwood J."/>
            <person name="Schmutz J."/>
            <person name="Shapiro H."/>
            <person name="Grigoriev I.V."/>
            <person name="Buss L.W."/>
            <person name="Schierwater B."/>
            <person name="Dellaporta S.L."/>
            <person name="Rokhsar D.S."/>
        </authorList>
    </citation>
    <scope>NUCLEOTIDE SEQUENCE [LARGE SCALE GENOMIC DNA]</scope>
    <source>
        <strain evidence="12 13">Grell-BS-1999</strain>
    </source>
</reference>
<keyword evidence="6 9" id="KW-0408">Iron</keyword>
<dbReference type="KEGG" id="tad:TRIADDRAFT_56235"/>
<keyword evidence="11" id="KW-0812">Transmembrane</keyword>
<feature type="binding site" description="axial binding residue" evidence="9">
    <location>
        <position position="434"/>
    </location>
    <ligand>
        <name>heme</name>
        <dbReference type="ChEBI" id="CHEBI:30413"/>
    </ligand>
    <ligandPart>
        <name>Fe</name>
        <dbReference type="ChEBI" id="CHEBI:18248"/>
    </ligandPart>
</feature>
<evidence type="ECO:0008006" key="14">
    <source>
        <dbReference type="Google" id="ProtNLM"/>
    </source>
</evidence>
<keyword evidence="13" id="KW-1185">Reference proteome</keyword>
<evidence type="ECO:0000256" key="10">
    <source>
        <dbReference type="RuleBase" id="RU000461"/>
    </source>
</evidence>